<evidence type="ECO:0000313" key="1">
    <source>
        <dbReference type="EMBL" id="CAG6627348.1"/>
    </source>
</evidence>
<reference evidence="1" key="1">
    <citation type="submission" date="2021-05" db="EMBL/GenBank/DDBJ databases">
        <authorList>
            <person name="Alioto T."/>
            <person name="Alioto T."/>
            <person name="Gomez Garrido J."/>
        </authorList>
    </citation>
    <scope>NUCLEOTIDE SEQUENCE</scope>
</reference>
<dbReference type="EMBL" id="HBUF01065105">
    <property type="protein sequence ID" value="CAG6627348.1"/>
    <property type="molecule type" value="Transcribed_RNA"/>
</dbReference>
<organism evidence="1">
    <name type="scientific">Cacopsylla melanoneura</name>
    <dbReference type="NCBI Taxonomy" id="428564"/>
    <lineage>
        <taxon>Eukaryota</taxon>
        <taxon>Metazoa</taxon>
        <taxon>Ecdysozoa</taxon>
        <taxon>Arthropoda</taxon>
        <taxon>Hexapoda</taxon>
        <taxon>Insecta</taxon>
        <taxon>Pterygota</taxon>
        <taxon>Neoptera</taxon>
        <taxon>Paraneoptera</taxon>
        <taxon>Hemiptera</taxon>
        <taxon>Sternorrhyncha</taxon>
        <taxon>Psylloidea</taxon>
        <taxon>Psyllidae</taxon>
        <taxon>Psyllinae</taxon>
        <taxon>Cacopsylla</taxon>
    </lineage>
</organism>
<name>A0A8D8VLV7_9HEMI</name>
<sequence>MLWLVLGVYEFEKFGGRGAQIGGLKFGFSKIKHYLYLLLIFFHIIRSRLITVPGTANEEIHSCSFRRWKYYQEKFSHTFEFNFFEEVQSVEELIPFEETLMKSTMGKVRAFLFLQNHNNMIVKRDSFSPTNISSSYLGKEAFKV</sequence>
<proteinExistence type="predicted"/>
<accession>A0A8D8VLV7</accession>
<protein>
    <submittedName>
        <fullName evidence="1">Uncharacterized protein</fullName>
    </submittedName>
</protein>
<dbReference type="AlphaFoldDB" id="A0A8D8VLV7"/>